<accession>A0ABR1AW30</accession>
<dbReference type="Proteomes" id="UP001359485">
    <property type="component" value="Unassembled WGS sequence"/>
</dbReference>
<gene>
    <name evidence="1" type="ORF">RUM44_005758</name>
</gene>
<dbReference type="EMBL" id="JAWJWF010000036">
    <property type="protein sequence ID" value="KAK6630003.1"/>
    <property type="molecule type" value="Genomic_DNA"/>
</dbReference>
<comment type="caution">
    <text evidence="1">The sequence shown here is derived from an EMBL/GenBank/DDBJ whole genome shotgun (WGS) entry which is preliminary data.</text>
</comment>
<name>A0ABR1AW30_POLSC</name>
<organism evidence="1 2">
    <name type="scientific">Polyplax serrata</name>
    <name type="common">Common mouse louse</name>
    <dbReference type="NCBI Taxonomy" id="468196"/>
    <lineage>
        <taxon>Eukaryota</taxon>
        <taxon>Metazoa</taxon>
        <taxon>Ecdysozoa</taxon>
        <taxon>Arthropoda</taxon>
        <taxon>Hexapoda</taxon>
        <taxon>Insecta</taxon>
        <taxon>Pterygota</taxon>
        <taxon>Neoptera</taxon>
        <taxon>Paraneoptera</taxon>
        <taxon>Psocodea</taxon>
        <taxon>Troctomorpha</taxon>
        <taxon>Phthiraptera</taxon>
        <taxon>Anoplura</taxon>
        <taxon>Polyplacidae</taxon>
        <taxon>Polyplax</taxon>
    </lineage>
</organism>
<evidence type="ECO:0000313" key="2">
    <source>
        <dbReference type="Proteomes" id="UP001359485"/>
    </source>
</evidence>
<evidence type="ECO:0000313" key="1">
    <source>
        <dbReference type="EMBL" id="KAK6630003.1"/>
    </source>
</evidence>
<proteinExistence type="predicted"/>
<keyword evidence="2" id="KW-1185">Reference proteome</keyword>
<protein>
    <submittedName>
        <fullName evidence="1">Uncharacterized protein</fullName>
    </submittedName>
</protein>
<reference evidence="1 2" key="1">
    <citation type="submission" date="2023-09" db="EMBL/GenBank/DDBJ databases">
        <title>Genomes of two closely related lineages of the louse Polyplax serrata with different host specificities.</title>
        <authorList>
            <person name="Martinu J."/>
            <person name="Tarabai H."/>
            <person name="Stefka J."/>
            <person name="Hypsa V."/>
        </authorList>
    </citation>
    <scope>NUCLEOTIDE SEQUENCE [LARGE SCALE GENOMIC DNA]</scope>
    <source>
        <strain evidence="1">98ZLc_SE</strain>
    </source>
</reference>
<sequence length="144" mass="16043">MSLSMDSGSQFFVPLRAQLDYGRRAINFPYYFFFQPLYQQDTEPSSHVSLNARSETFVTSPAQIPEIGEGLLPGCEIDKGIYLSKAMVINDQNQVIATILNTRSQDSTISIAPSVLEPIPHNSNPLPIQVLVPFNRGRRLCSNP</sequence>